<organism evidence="1 2">
    <name type="scientific">Ceratitis capitata</name>
    <name type="common">Mediterranean fruit fly</name>
    <name type="synonym">Tephritis capitata</name>
    <dbReference type="NCBI Taxonomy" id="7213"/>
    <lineage>
        <taxon>Eukaryota</taxon>
        <taxon>Metazoa</taxon>
        <taxon>Ecdysozoa</taxon>
        <taxon>Arthropoda</taxon>
        <taxon>Hexapoda</taxon>
        <taxon>Insecta</taxon>
        <taxon>Pterygota</taxon>
        <taxon>Neoptera</taxon>
        <taxon>Endopterygota</taxon>
        <taxon>Diptera</taxon>
        <taxon>Brachycera</taxon>
        <taxon>Muscomorpha</taxon>
        <taxon>Tephritoidea</taxon>
        <taxon>Tephritidae</taxon>
        <taxon>Ceratitis</taxon>
        <taxon>Ceratitis</taxon>
    </lineage>
</organism>
<dbReference type="Proteomes" id="UP000606786">
    <property type="component" value="Unassembled WGS sequence"/>
</dbReference>
<dbReference type="EMBL" id="CAJHJT010000034">
    <property type="protein sequence ID" value="CAD7005938.1"/>
    <property type="molecule type" value="Genomic_DNA"/>
</dbReference>
<sequence length="139" mass="15492">MDETLWCIKDCISIQMTRNKMMTEEYQLYYEAQSGIRIARAQTTNQLYKTVEEGMQVLTTADQLGSIEVTKPNLHLNTQSRAQNGQQAIATIMALDQTSSNMLTANPRALAVCATPTFTTQRQLQPLAQSLNVTGNFAN</sequence>
<evidence type="ECO:0000313" key="1">
    <source>
        <dbReference type="EMBL" id="CAD7005938.1"/>
    </source>
</evidence>
<proteinExistence type="predicted"/>
<evidence type="ECO:0000313" key="2">
    <source>
        <dbReference type="Proteomes" id="UP000606786"/>
    </source>
</evidence>
<keyword evidence="2" id="KW-1185">Reference proteome</keyword>
<gene>
    <name evidence="1" type="ORF">CCAP1982_LOCUS14276</name>
</gene>
<dbReference type="AlphaFoldDB" id="A0A811V5W9"/>
<name>A0A811V5W9_CERCA</name>
<accession>A0A811V5W9</accession>
<protein>
    <submittedName>
        <fullName evidence="1">(Mediterranean fruit fly) hypothetical protein</fullName>
    </submittedName>
</protein>
<reference evidence="1" key="1">
    <citation type="submission" date="2020-11" db="EMBL/GenBank/DDBJ databases">
        <authorList>
            <person name="Whitehead M."/>
        </authorList>
    </citation>
    <scope>NUCLEOTIDE SEQUENCE</scope>
    <source>
        <strain evidence="1">EGII</strain>
    </source>
</reference>
<comment type="caution">
    <text evidence="1">The sequence shown here is derived from an EMBL/GenBank/DDBJ whole genome shotgun (WGS) entry which is preliminary data.</text>
</comment>